<dbReference type="AlphaFoldDB" id="A0A7S2QDW8"/>
<evidence type="ECO:0000256" key="1">
    <source>
        <dbReference type="SAM" id="MobiDB-lite"/>
    </source>
</evidence>
<organism evidence="2">
    <name type="scientific">Zooxanthella nutricula</name>
    <dbReference type="NCBI Taxonomy" id="1333877"/>
    <lineage>
        <taxon>Eukaryota</taxon>
        <taxon>Sar</taxon>
        <taxon>Alveolata</taxon>
        <taxon>Dinophyceae</taxon>
        <taxon>Peridiniales</taxon>
        <taxon>Peridiniales incertae sedis</taxon>
        <taxon>Zooxanthella</taxon>
    </lineage>
</organism>
<feature type="region of interest" description="Disordered" evidence="1">
    <location>
        <begin position="138"/>
        <end position="187"/>
    </location>
</feature>
<proteinExistence type="predicted"/>
<accession>A0A7S2QDW8</accession>
<reference evidence="2" key="1">
    <citation type="submission" date="2021-01" db="EMBL/GenBank/DDBJ databases">
        <authorList>
            <person name="Corre E."/>
            <person name="Pelletier E."/>
            <person name="Niang G."/>
            <person name="Scheremetjew M."/>
            <person name="Finn R."/>
            <person name="Kale V."/>
            <person name="Holt S."/>
            <person name="Cochrane G."/>
            <person name="Meng A."/>
            <person name="Brown T."/>
            <person name="Cohen L."/>
        </authorList>
    </citation>
    <scope>NUCLEOTIDE SEQUENCE</scope>
    <source>
        <strain evidence="2">RCC3387</strain>
    </source>
</reference>
<name>A0A7S2QDW8_9DINO</name>
<dbReference type="EMBL" id="HBGW01090695">
    <property type="protein sequence ID" value="CAD9639750.1"/>
    <property type="molecule type" value="Transcribed_RNA"/>
</dbReference>
<evidence type="ECO:0000313" key="2">
    <source>
        <dbReference type="EMBL" id="CAD9639750.1"/>
    </source>
</evidence>
<sequence>MEGAGRRAQADEQMDGREELPVNALALGEDHISDLLDQSWGSPDEVRANVEYMRALVEHMHSSGRAPDAERLEVNRQCVVTGGNHRVLAAWLLRWPSLRCFRCDHVAGWRVPLDEQKRSALEAALDLKALLAGPAASDAAARASTSAGGSAPSSTASSPTSAATDGAASPSSVASSDLDSAASSAED</sequence>
<protein>
    <submittedName>
        <fullName evidence="2">Uncharacterized protein</fullName>
    </submittedName>
</protein>
<gene>
    <name evidence="2" type="ORF">BRAN1462_LOCUS57572</name>
</gene>